<feature type="domain" description="DUF3291" evidence="1">
    <location>
        <begin position="8"/>
        <end position="142"/>
    </location>
</feature>
<sequence length="163" mass="18885">MSGTDWQLAHVTVARLRFPPGDRRCAELVSALDQVYALADHAPGLVWRRPTTRESLVPDGSAGFMVNVSVWTDYLRLHEYTYRTRHMHHLRRRAAWFEPSEHPTSALWWVTAGSRPTDAQARARLAQLRRYGPTPQAFTMRRRFTPDGRRDIPWTSRPAGRRP</sequence>
<dbReference type="InterPro" id="IPR021708">
    <property type="entry name" value="DUF3291"/>
</dbReference>
<dbReference type="Pfam" id="PF11695">
    <property type="entry name" value="DUF3291"/>
    <property type="match status" value="1"/>
</dbReference>
<name>A0ABW8AP25_9ACTN</name>
<dbReference type="Proteomes" id="UP001612915">
    <property type="component" value="Unassembled WGS sequence"/>
</dbReference>
<dbReference type="SUPFAM" id="SSF54909">
    <property type="entry name" value="Dimeric alpha+beta barrel"/>
    <property type="match status" value="1"/>
</dbReference>
<organism evidence="2 3">
    <name type="scientific">Spongisporangium articulatum</name>
    <dbReference type="NCBI Taxonomy" id="3362603"/>
    <lineage>
        <taxon>Bacteria</taxon>
        <taxon>Bacillati</taxon>
        <taxon>Actinomycetota</taxon>
        <taxon>Actinomycetes</taxon>
        <taxon>Kineosporiales</taxon>
        <taxon>Kineosporiaceae</taxon>
        <taxon>Spongisporangium</taxon>
    </lineage>
</organism>
<dbReference type="EMBL" id="JBITLV010000003">
    <property type="protein sequence ID" value="MFI7587376.1"/>
    <property type="molecule type" value="Genomic_DNA"/>
</dbReference>
<dbReference type="RefSeq" id="WP_398278951.1">
    <property type="nucleotide sequence ID" value="NZ_JBITLV010000003.1"/>
</dbReference>
<dbReference type="InterPro" id="IPR011008">
    <property type="entry name" value="Dimeric_a/b-barrel"/>
</dbReference>
<evidence type="ECO:0000313" key="2">
    <source>
        <dbReference type="EMBL" id="MFI7587376.1"/>
    </source>
</evidence>
<gene>
    <name evidence="2" type="ORF">ACIB24_09910</name>
</gene>
<proteinExistence type="predicted"/>
<reference evidence="2 3" key="1">
    <citation type="submission" date="2024-10" db="EMBL/GenBank/DDBJ databases">
        <title>The Natural Products Discovery Center: Release of the First 8490 Sequenced Strains for Exploring Actinobacteria Biosynthetic Diversity.</title>
        <authorList>
            <person name="Kalkreuter E."/>
            <person name="Kautsar S.A."/>
            <person name="Yang D."/>
            <person name="Bader C.D."/>
            <person name="Teijaro C.N."/>
            <person name="Fluegel L."/>
            <person name="Davis C.M."/>
            <person name="Simpson J.R."/>
            <person name="Lauterbach L."/>
            <person name="Steele A.D."/>
            <person name="Gui C."/>
            <person name="Meng S."/>
            <person name="Li G."/>
            <person name="Viehrig K."/>
            <person name="Ye F."/>
            <person name="Su P."/>
            <person name="Kiefer A.F."/>
            <person name="Nichols A."/>
            <person name="Cepeda A.J."/>
            <person name="Yan W."/>
            <person name="Fan B."/>
            <person name="Jiang Y."/>
            <person name="Adhikari A."/>
            <person name="Zheng C.-J."/>
            <person name="Schuster L."/>
            <person name="Cowan T.M."/>
            <person name="Smanski M.J."/>
            <person name="Chevrette M.G."/>
            <person name="De Carvalho L.P.S."/>
            <person name="Shen B."/>
        </authorList>
    </citation>
    <scope>NUCLEOTIDE SEQUENCE [LARGE SCALE GENOMIC DNA]</scope>
    <source>
        <strain evidence="2 3">NPDC049639</strain>
    </source>
</reference>
<evidence type="ECO:0000259" key="1">
    <source>
        <dbReference type="Pfam" id="PF11695"/>
    </source>
</evidence>
<accession>A0ABW8AP25</accession>
<keyword evidence="3" id="KW-1185">Reference proteome</keyword>
<comment type="caution">
    <text evidence="2">The sequence shown here is derived from an EMBL/GenBank/DDBJ whole genome shotgun (WGS) entry which is preliminary data.</text>
</comment>
<evidence type="ECO:0000313" key="3">
    <source>
        <dbReference type="Proteomes" id="UP001612915"/>
    </source>
</evidence>
<protein>
    <submittedName>
        <fullName evidence="2">DUF3291 domain-containing protein</fullName>
    </submittedName>
</protein>